<evidence type="ECO:0000256" key="1">
    <source>
        <dbReference type="SAM" id="Coils"/>
    </source>
</evidence>
<evidence type="ECO:0008006" key="5">
    <source>
        <dbReference type="Google" id="ProtNLM"/>
    </source>
</evidence>
<sequence>MDSFETDVNRNTTNELDINDDEELLEKMDDYQFATFVENCCVKLQHSHDILDEDCIKQASENSLMWEKSFEHTILLDMDDDFNLNFNEVCDSYTIFLSQSSAEDDSLNITTDDVDKIENEYDGSDEDEIYSTEETKYEQNQHICSSSYSDQNDERQENSENSFQENKLQDLQDNTTDEEQEELPYDGNLQNVSEHPTDEHPDLVDHMLPLTRLVRNQSVPLPVSRVSENSVSNQNQMFQSGLLSSSCQVINSAGSQQHETQSGSASHSIIFSPSVISAGTKPDSCQPFAEVHKATEAEQMAQELNEQIEYFKYQVEDFQKCLNSESVSLEDVQWEFKKLRDGQEKLERRYIATKDEHRSLQQRRYLDKSIIVGEFDPDRVMDGEIFRTGMQLENIKEKIDEYICIQASPSNSIMATPHSTNHSLSSENTMAAVIQEGLGVVLVTQDSFQKEVMPEETPKRNGKLSVPEDRDNPIQQRDLIKYSKLPTEGVDFSVPEEKLVSNFLMPLASIPTIDDQSCRRISEMVVNVNENQLEQDPQSLELQTPTVSTKAPSTLLDNNFHASVYPSNSFMNQSLILHSISVHEQEPSNELKIILPDNGIAGSESCRPHTAIHTLDSGQPQTERYSNVCENMHSCKRGLHNGSDESTHTTENIMENDNKVRQLLQLADPSGCTNPLKWHEPIIGVTDFSAAAGNCSPDLDLLTESSEDHIPLPIPQQCKSKTLLQQANCGKKENEDLSQSWSTKNEEVLELQNEVSKLKRSLEENLSKLSNVSPSQRQRYRTRSCHSEKFSSTRCEDNVKLTTNFLNSLKRRSCSWLRGDEGASNPKLNNRMEDLFFSDTQISVYAKQDFLEKPRTSHHKRSYSEGHKSSRTWLKGSYKGLHSSTNGLNLHRPKMNSCFLCKILSEGSSGQSRHGLTSSLGISATAPNKYSEIFASISPLRYDTIEYPPISNGSRIYYSPTCEIDNVRSPVLPNQFCSTKSLLRGNIEKSNINAQEILHLNTTLDRAIETANSMKKTTRRMIKILSADLAKAEYYKYLYDF</sequence>
<dbReference type="STRING" id="137246.A0A401SNN0"/>
<proteinExistence type="predicted"/>
<accession>A0A401SNN0</accession>
<feature type="region of interest" description="Disordered" evidence="2">
    <location>
        <begin position="451"/>
        <end position="470"/>
    </location>
</feature>
<dbReference type="OrthoDB" id="9045614at2759"/>
<feature type="compositionally biased region" description="Acidic residues" evidence="2">
    <location>
        <begin position="175"/>
        <end position="184"/>
    </location>
</feature>
<evidence type="ECO:0000256" key="2">
    <source>
        <dbReference type="SAM" id="MobiDB-lite"/>
    </source>
</evidence>
<keyword evidence="4" id="KW-1185">Reference proteome</keyword>
<keyword evidence="1" id="KW-0175">Coiled coil</keyword>
<gene>
    <name evidence="3" type="ORF">chiPu_0010465</name>
</gene>
<dbReference type="PANTHER" id="PTHR21510">
    <property type="entry name" value="AKNA DOMAIN-CONTAINING PROTEIN"/>
    <property type="match status" value="1"/>
</dbReference>
<protein>
    <recommendedName>
        <fullName evidence="5">AKNA domain-containing protein</fullName>
    </recommendedName>
</protein>
<name>A0A401SNN0_CHIPU</name>
<dbReference type="PANTHER" id="PTHR21510:SF16">
    <property type="entry name" value="PROTEIN AKNAD1"/>
    <property type="match status" value="1"/>
</dbReference>
<evidence type="ECO:0000313" key="3">
    <source>
        <dbReference type="EMBL" id="GCC32005.1"/>
    </source>
</evidence>
<organism evidence="3 4">
    <name type="scientific">Chiloscyllium punctatum</name>
    <name type="common">Brownbanded bambooshark</name>
    <name type="synonym">Hemiscyllium punctatum</name>
    <dbReference type="NCBI Taxonomy" id="137246"/>
    <lineage>
        <taxon>Eukaryota</taxon>
        <taxon>Metazoa</taxon>
        <taxon>Chordata</taxon>
        <taxon>Craniata</taxon>
        <taxon>Vertebrata</taxon>
        <taxon>Chondrichthyes</taxon>
        <taxon>Elasmobranchii</taxon>
        <taxon>Galeomorphii</taxon>
        <taxon>Galeoidea</taxon>
        <taxon>Orectolobiformes</taxon>
        <taxon>Hemiscylliidae</taxon>
        <taxon>Chiloscyllium</taxon>
    </lineage>
</organism>
<feature type="compositionally biased region" description="Polar residues" evidence="2">
    <location>
        <begin position="159"/>
        <end position="174"/>
    </location>
</feature>
<dbReference type="OMA" id="KTTRRMI"/>
<dbReference type="InterPro" id="IPR052655">
    <property type="entry name" value="AKNA_Centrosome-Trans_reg"/>
</dbReference>
<feature type="coiled-coil region" evidence="1">
    <location>
        <begin position="294"/>
        <end position="363"/>
    </location>
</feature>
<dbReference type="Proteomes" id="UP000287033">
    <property type="component" value="Unassembled WGS sequence"/>
</dbReference>
<reference evidence="3 4" key="1">
    <citation type="journal article" date="2018" name="Nat. Ecol. Evol.">
        <title>Shark genomes provide insights into elasmobranch evolution and the origin of vertebrates.</title>
        <authorList>
            <person name="Hara Y"/>
            <person name="Yamaguchi K"/>
            <person name="Onimaru K"/>
            <person name="Kadota M"/>
            <person name="Koyanagi M"/>
            <person name="Keeley SD"/>
            <person name="Tatsumi K"/>
            <person name="Tanaka K"/>
            <person name="Motone F"/>
            <person name="Kageyama Y"/>
            <person name="Nozu R"/>
            <person name="Adachi N"/>
            <person name="Nishimura O"/>
            <person name="Nakagawa R"/>
            <person name="Tanegashima C"/>
            <person name="Kiyatake I"/>
            <person name="Matsumoto R"/>
            <person name="Murakumo K"/>
            <person name="Nishida K"/>
            <person name="Terakita A"/>
            <person name="Kuratani S"/>
            <person name="Sato K"/>
            <person name="Hyodo S Kuraku.S."/>
        </authorList>
    </citation>
    <scope>NUCLEOTIDE SEQUENCE [LARGE SCALE GENOMIC DNA]</scope>
</reference>
<feature type="region of interest" description="Disordered" evidence="2">
    <location>
        <begin position="134"/>
        <end position="198"/>
    </location>
</feature>
<dbReference type="EMBL" id="BEZZ01000407">
    <property type="protein sequence ID" value="GCC32005.1"/>
    <property type="molecule type" value="Genomic_DNA"/>
</dbReference>
<dbReference type="AlphaFoldDB" id="A0A401SNN0"/>
<comment type="caution">
    <text evidence="3">The sequence shown here is derived from an EMBL/GenBank/DDBJ whole genome shotgun (WGS) entry which is preliminary data.</text>
</comment>
<feature type="compositionally biased region" description="Polar residues" evidence="2">
    <location>
        <begin position="140"/>
        <end position="150"/>
    </location>
</feature>
<evidence type="ECO:0000313" key="4">
    <source>
        <dbReference type="Proteomes" id="UP000287033"/>
    </source>
</evidence>